<evidence type="ECO:0000256" key="2">
    <source>
        <dbReference type="ARBA" id="ARBA00022448"/>
    </source>
</evidence>
<gene>
    <name evidence="10" type="ORF">S01H1_07486</name>
</gene>
<keyword evidence="8 9" id="KW-0472">Membrane</keyword>
<dbReference type="EMBL" id="BARS01003858">
    <property type="protein sequence ID" value="GAF69244.1"/>
    <property type="molecule type" value="Genomic_DNA"/>
</dbReference>
<dbReference type="GO" id="GO:0015031">
    <property type="term" value="P:protein transport"/>
    <property type="evidence" value="ECO:0007669"/>
    <property type="project" value="UniProtKB-KW"/>
</dbReference>
<evidence type="ECO:0000256" key="5">
    <source>
        <dbReference type="ARBA" id="ARBA00022927"/>
    </source>
</evidence>
<keyword evidence="4 9" id="KW-0812">Transmembrane</keyword>
<organism evidence="10">
    <name type="scientific">marine sediment metagenome</name>
    <dbReference type="NCBI Taxonomy" id="412755"/>
    <lineage>
        <taxon>unclassified sequences</taxon>
        <taxon>metagenomes</taxon>
        <taxon>ecological metagenomes</taxon>
    </lineage>
</organism>
<evidence type="ECO:0000256" key="4">
    <source>
        <dbReference type="ARBA" id="ARBA00022692"/>
    </source>
</evidence>
<proteinExistence type="predicted"/>
<evidence type="ECO:0000256" key="7">
    <source>
        <dbReference type="ARBA" id="ARBA00023010"/>
    </source>
</evidence>
<dbReference type="SMART" id="SM01323">
    <property type="entry name" value="YajC"/>
    <property type="match status" value="1"/>
</dbReference>
<dbReference type="PANTHER" id="PTHR33909">
    <property type="entry name" value="SEC TRANSLOCON ACCESSORY COMPLEX SUBUNIT YAJC"/>
    <property type="match status" value="1"/>
</dbReference>
<protein>
    <recommendedName>
        <fullName evidence="11">Preprotein translocase subunit YajC</fullName>
    </recommendedName>
</protein>
<evidence type="ECO:0000256" key="9">
    <source>
        <dbReference type="SAM" id="Phobius"/>
    </source>
</evidence>
<dbReference type="InterPro" id="IPR003849">
    <property type="entry name" value="Preprotein_translocase_YajC"/>
</dbReference>
<evidence type="ECO:0000256" key="6">
    <source>
        <dbReference type="ARBA" id="ARBA00022989"/>
    </source>
</evidence>
<evidence type="ECO:0000256" key="3">
    <source>
        <dbReference type="ARBA" id="ARBA00022475"/>
    </source>
</evidence>
<dbReference type="PRINTS" id="PR01853">
    <property type="entry name" value="YAJCTRNLCASE"/>
</dbReference>
<evidence type="ECO:0008006" key="11">
    <source>
        <dbReference type="Google" id="ProtNLM"/>
    </source>
</evidence>
<dbReference type="AlphaFoldDB" id="X0RK82"/>
<keyword evidence="7" id="KW-0811">Translocation</keyword>
<evidence type="ECO:0000256" key="8">
    <source>
        <dbReference type="ARBA" id="ARBA00023136"/>
    </source>
</evidence>
<dbReference type="NCBIfam" id="TIGR00739">
    <property type="entry name" value="yajC"/>
    <property type="match status" value="1"/>
</dbReference>
<keyword evidence="6 9" id="KW-1133">Transmembrane helix</keyword>
<name>X0RK82_9ZZZZ</name>
<keyword evidence="5" id="KW-0653">Protein transport</keyword>
<dbReference type="Pfam" id="PF02699">
    <property type="entry name" value="YajC"/>
    <property type="match status" value="1"/>
</dbReference>
<keyword evidence="2" id="KW-0813">Transport</keyword>
<dbReference type="PANTHER" id="PTHR33909:SF1">
    <property type="entry name" value="SEC TRANSLOCON ACCESSORY COMPLEX SUBUNIT YAJC"/>
    <property type="match status" value="1"/>
</dbReference>
<dbReference type="GO" id="GO:0005886">
    <property type="term" value="C:plasma membrane"/>
    <property type="evidence" value="ECO:0007669"/>
    <property type="project" value="UniProtKB-SubCell"/>
</dbReference>
<evidence type="ECO:0000313" key="10">
    <source>
        <dbReference type="EMBL" id="GAF69244.1"/>
    </source>
</evidence>
<sequence length="97" mass="10805">MEGLGTWGMVIFLVAIFALMYFLMIRPRQKQQKQHEEMEKELRVRDKVIIAGGIYGQIESLGEDTVILKIESGATMRVARSSILGKQEVGESGGGTF</sequence>
<comment type="caution">
    <text evidence="10">The sequence shown here is derived from an EMBL/GenBank/DDBJ whole genome shotgun (WGS) entry which is preliminary data.</text>
</comment>
<feature type="transmembrane region" description="Helical" evidence="9">
    <location>
        <begin position="6"/>
        <end position="25"/>
    </location>
</feature>
<evidence type="ECO:0000256" key="1">
    <source>
        <dbReference type="ARBA" id="ARBA00004162"/>
    </source>
</evidence>
<reference evidence="10" key="1">
    <citation type="journal article" date="2014" name="Front. Microbiol.">
        <title>High frequency of phylogenetically diverse reductive dehalogenase-homologous genes in deep subseafloor sedimentary metagenomes.</title>
        <authorList>
            <person name="Kawai M."/>
            <person name="Futagami T."/>
            <person name="Toyoda A."/>
            <person name="Takaki Y."/>
            <person name="Nishi S."/>
            <person name="Hori S."/>
            <person name="Arai W."/>
            <person name="Tsubouchi T."/>
            <person name="Morono Y."/>
            <person name="Uchiyama I."/>
            <person name="Ito T."/>
            <person name="Fujiyama A."/>
            <person name="Inagaki F."/>
            <person name="Takami H."/>
        </authorList>
    </citation>
    <scope>NUCLEOTIDE SEQUENCE</scope>
    <source>
        <strain evidence="10">Expedition CK06-06</strain>
    </source>
</reference>
<keyword evidence="3" id="KW-1003">Cell membrane</keyword>
<accession>X0RK82</accession>
<comment type="subcellular location">
    <subcellularLocation>
        <location evidence="1">Cell membrane</location>
        <topology evidence="1">Single-pass membrane protein</topology>
    </subcellularLocation>
</comment>